<keyword evidence="9" id="KW-0865">Zymogen</keyword>
<evidence type="ECO:0000256" key="5">
    <source>
        <dbReference type="ARBA" id="ARBA00022729"/>
    </source>
</evidence>
<proteinExistence type="inferred from homology"/>
<name>A0ABN8NHE0_9CNID</name>
<dbReference type="Proteomes" id="UP001159405">
    <property type="component" value="Unassembled WGS sequence"/>
</dbReference>
<comment type="cofactor">
    <cofactor evidence="1">
        <name>Zn(2+)</name>
        <dbReference type="ChEBI" id="CHEBI:29105"/>
    </cofactor>
</comment>
<keyword evidence="6" id="KW-0378">Hydrolase</keyword>
<feature type="domain" description="Peptidase metallopeptidase" evidence="10">
    <location>
        <begin position="285"/>
        <end position="450"/>
    </location>
</feature>
<keyword evidence="5" id="KW-0732">Signal</keyword>
<evidence type="ECO:0000256" key="4">
    <source>
        <dbReference type="ARBA" id="ARBA00022723"/>
    </source>
</evidence>
<evidence type="ECO:0000256" key="7">
    <source>
        <dbReference type="ARBA" id="ARBA00022833"/>
    </source>
</evidence>
<dbReference type="PROSITE" id="PS00546">
    <property type="entry name" value="CYSTEINE_SWITCH"/>
    <property type="match status" value="4"/>
</dbReference>
<dbReference type="EMBL" id="CALNXK010000020">
    <property type="protein sequence ID" value="CAH3107716.1"/>
    <property type="molecule type" value="Genomic_DNA"/>
</dbReference>
<dbReference type="SMART" id="SM00235">
    <property type="entry name" value="ZnMc"/>
    <property type="match status" value="4"/>
</dbReference>
<evidence type="ECO:0000313" key="12">
    <source>
        <dbReference type="Proteomes" id="UP001159405"/>
    </source>
</evidence>
<feature type="domain" description="Peptidase metallopeptidase" evidence="10">
    <location>
        <begin position="794"/>
        <end position="971"/>
    </location>
</feature>
<sequence length="979" mass="111380">MSHSRSGGNDVTTAIRKFQKFFGLSVTGKLDQATMKVMSKPRCGLPDVVSKDEGKRMKRFSTWGKWRKTDLKYYVSYGADLSPSTQDRIFANAFTFWSDAAPKLRFERVYRLKDADLRISFGRREHQGPGESRCYYAFDGKIGLFVGSVLAHAFYPSDGRIHFDEDEKYTETGFSQSLADVATHEIGHALGLRHSTVKGSVMWPIVKHGLSYTYIQNYLSKFGYISHSRSRNNDATFSVKKFQQFFGLPATGELDEETVEMMKKPRCGNPDVNDNGLRVRRYDVGYGKWEKSPLKYHLSFGEDLARDLQARIFANAFRKWSDAAPKLRFIRTFNREDADLKISFGEKEHKGPGEQDCFSPFDGLGEVLAHGITPPDGRIHFDEAEKWTEKGSRFWSKTESLYQVATHEIGHALGLGHSTDADAVMWPLSKKGKPKLTKDDIAGIRKLYGRWLKSRNGNYLTNFGYISKTRSGNHDPKTAIKGFQSFFGLPETGELDDETIYQMKKPRCGVPDVYNENGRVKRSPYPGTVTKWRQTYFTYFVYKGEDLPESEQQRIFAKAFNIWKAAAPRLRFTREKTQEYEPTKADLKIRHSGTPFEPRCTTVFDGKGGMVAHAYAPREGRIHFDDDEKWTEKGGFWSRSQSLLFTAVHEIGHALGLNHSNRKDSVMWPEAQKGVPKLSSEDVRAIRQLFSKSKGVTMLCTFVAFSLVLINSVVSEVDPDDEKFATEYLKFYHYISPTDTGNHNTTLAIEKFQRFFGLSITGTLDDETLEVMHKPRCGDPDVNDAGTRVRRYATRGIWNRQNLTYYLSYGNDMTHSQQSRIIARAFKYWSDAAPTLNFTRTYNPNTTDIKISFGRRQHAGVPHEGNCPYPFDGPGRVIAHAFFPLPNFFRRGRIHFDDDETFTKFGGKTFGWFWYRRRTIGLLYTAVHEIGHSLGLMHSDVYSAVMWPIARAGKPVMDQDDIDGINALYGGGGGGGDDA</sequence>
<evidence type="ECO:0000256" key="2">
    <source>
        <dbReference type="ARBA" id="ARBA00010370"/>
    </source>
</evidence>
<dbReference type="PANTHER" id="PTHR10201">
    <property type="entry name" value="MATRIX METALLOPROTEINASE"/>
    <property type="match status" value="1"/>
</dbReference>
<organism evidence="11 12">
    <name type="scientific">Porites lobata</name>
    <dbReference type="NCBI Taxonomy" id="104759"/>
    <lineage>
        <taxon>Eukaryota</taxon>
        <taxon>Metazoa</taxon>
        <taxon>Cnidaria</taxon>
        <taxon>Anthozoa</taxon>
        <taxon>Hexacorallia</taxon>
        <taxon>Scleractinia</taxon>
        <taxon>Fungiina</taxon>
        <taxon>Poritidae</taxon>
        <taxon>Porites</taxon>
    </lineage>
</organism>
<keyword evidence="7" id="KW-0862">Zinc</keyword>
<evidence type="ECO:0000256" key="3">
    <source>
        <dbReference type="ARBA" id="ARBA00022670"/>
    </source>
</evidence>
<keyword evidence="3" id="KW-0645">Protease</keyword>
<evidence type="ECO:0000256" key="8">
    <source>
        <dbReference type="ARBA" id="ARBA00023049"/>
    </source>
</evidence>
<evidence type="ECO:0000256" key="1">
    <source>
        <dbReference type="ARBA" id="ARBA00001947"/>
    </source>
</evidence>
<evidence type="ECO:0000256" key="6">
    <source>
        <dbReference type="ARBA" id="ARBA00022801"/>
    </source>
</evidence>
<evidence type="ECO:0000313" key="11">
    <source>
        <dbReference type="EMBL" id="CAH3107716.1"/>
    </source>
</evidence>
<comment type="caution">
    <text evidence="11">The sequence shown here is derived from an EMBL/GenBank/DDBJ whole genome shotgun (WGS) entry which is preliminary data.</text>
</comment>
<dbReference type="InterPro" id="IPR024079">
    <property type="entry name" value="MetalloPept_cat_dom_sf"/>
</dbReference>
<dbReference type="InterPro" id="IPR036365">
    <property type="entry name" value="PGBD-like_sf"/>
</dbReference>
<dbReference type="CDD" id="cd04278">
    <property type="entry name" value="ZnMc_MMP"/>
    <property type="match status" value="3"/>
</dbReference>
<dbReference type="PANTHER" id="PTHR10201:SF291">
    <property type="entry name" value="MATRIX METALLOPROTEINASE 1, ISOFORM C-RELATED"/>
    <property type="match status" value="1"/>
</dbReference>
<dbReference type="Gene3D" id="3.40.390.10">
    <property type="entry name" value="Collagenase (Catalytic Domain)"/>
    <property type="match status" value="4"/>
</dbReference>
<dbReference type="Pfam" id="PF01471">
    <property type="entry name" value="PG_binding_1"/>
    <property type="match status" value="4"/>
</dbReference>
<feature type="domain" description="Peptidase metallopeptidase" evidence="10">
    <location>
        <begin position="62"/>
        <end position="216"/>
    </location>
</feature>
<keyword evidence="12" id="KW-1185">Reference proteome</keyword>
<keyword evidence="4" id="KW-0479">Metal-binding</keyword>
<evidence type="ECO:0000256" key="9">
    <source>
        <dbReference type="ARBA" id="ARBA00023145"/>
    </source>
</evidence>
<dbReference type="InterPro" id="IPR001818">
    <property type="entry name" value="Pept_M10_metallopeptidase"/>
</dbReference>
<dbReference type="SUPFAM" id="SSF47090">
    <property type="entry name" value="PGBD-like"/>
    <property type="match status" value="4"/>
</dbReference>
<gene>
    <name evidence="11" type="ORF">PLOB_00016835</name>
</gene>
<dbReference type="Pfam" id="PF00413">
    <property type="entry name" value="Peptidase_M10"/>
    <property type="match status" value="4"/>
</dbReference>
<dbReference type="InterPro" id="IPR021158">
    <property type="entry name" value="Pept_M10A_Zn_BS"/>
</dbReference>
<accession>A0ABN8NHE0</accession>
<dbReference type="InterPro" id="IPR021190">
    <property type="entry name" value="Pept_M10A"/>
</dbReference>
<dbReference type="PRINTS" id="PR00138">
    <property type="entry name" value="MATRIXIN"/>
</dbReference>
<dbReference type="InterPro" id="IPR006026">
    <property type="entry name" value="Peptidase_Metallo"/>
</dbReference>
<dbReference type="SUPFAM" id="SSF55486">
    <property type="entry name" value="Metalloproteases ('zincins'), catalytic domain"/>
    <property type="match status" value="4"/>
</dbReference>
<dbReference type="InterPro" id="IPR033739">
    <property type="entry name" value="M10A_MMP"/>
</dbReference>
<evidence type="ECO:0000259" key="10">
    <source>
        <dbReference type="SMART" id="SM00235"/>
    </source>
</evidence>
<protein>
    <recommendedName>
        <fullName evidence="10">Peptidase metallopeptidase domain-containing protein</fullName>
    </recommendedName>
</protein>
<feature type="domain" description="Peptidase metallopeptidase" evidence="10">
    <location>
        <begin position="528"/>
        <end position="692"/>
    </location>
</feature>
<comment type="similarity">
    <text evidence="2">Belongs to the peptidase M10A family.</text>
</comment>
<reference evidence="11 12" key="1">
    <citation type="submission" date="2022-05" db="EMBL/GenBank/DDBJ databases">
        <authorList>
            <consortium name="Genoscope - CEA"/>
            <person name="William W."/>
        </authorList>
    </citation>
    <scope>NUCLEOTIDE SEQUENCE [LARGE SCALE GENOMIC DNA]</scope>
</reference>
<keyword evidence="8" id="KW-0482">Metalloprotease</keyword>
<dbReference type="InterPro" id="IPR002477">
    <property type="entry name" value="Peptidoglycan-bd-like"/>
</dbReference>